<keyword evidence="3" id="KW-1185">Reference proteome</keyword>
<organism evidence="2 3">
    <name type="scientific">Kribbella steppae</name>
    <dbReference type="NCBI Taxonomy" id="2512223"/>
    <lineage>
        <taxon>Bacteria</taxon>
        <taxon>Bacillati</taxon>
        <taxon>Actinomycetota</taxon>
        <taxon>Actinomycetes</taxon>
        <taxon>Propionibacteriales</taxon>
        <taxon>Kribbellaceae</taxon>
        <taxon>Kribbella</taxon>
    </lineage>
</organism>
<feature type="domain" description="HipA-like kinase" evidence="1">
    <location>
        <begin position="16"/>
        <end position="222"/>
    </location>
</feature>
<accession>A0A4R2HS51</accession>
<evidence type="ECO:0000313" key="3">
    <source>
        <dbReference type="Proteomes" id="UP000294508"/>
    </source>
</evidence>
<dbReference type="Proteomes" id="UP000294508">
    <property type="component" value="Unassembled WGS sequence"/>
</dbReference>
<dbReference type="OrthoDB" id="9786330at2"/>
<name>A0A4R2HS51_9ACTN</name>
<comment type="caution">
    <text evidence="2">The sequence shown here is derived from an EMBL/GenBank/DDBJ whole genome shotgun (WGS) entry which is preliminary data.</text>
</comment>
<dbReference type="RefSeq" id="WP_132209544.1">
    <property type="nucleotide sequence ID" value="NZ_SLWN01000004.1"/>
</dbReference>
<evidence type="ECO:0000313" key="2">
    <source>
        <dbReference type="EMBL" id="TCO32795.1"/>
    </source>
</evidence>
<dbReference type="EMBL" id="SLWN01000004">
    <property type="protein sequence ID" value="TCO32795.1"/>
    <property type="molecule type" value="Genomic_DNA"/>
</dbReference>
<protein>
    <recommendedName>
        <fullName evidence="1">HipA-like kinase domain-containing protein</fullName>
    </recommendedName>
</protein>
<dbReference type="InterPro" id="IPR046748">
    <property type="entry name" value="HipA_2"/>
</dbReference>
<gene>
    <name evidence="2" type="ORF">EV652_104401</name>
</gene>
<evidence type="ECO:0000259" key="1">
    <source>
        <dbReference type="Pfam" id="PF20613"/>
    </source>
</evidence>
<sequence length="245" mass="26857">MSLPTVTATRYVLPLREGGSLPGVVEGNDLGTYVLKFHGAGQGPKALVAEIIVGELFRRLGLRVPDLKLMRLDPVIGKSEPDFEIQELLLRSAGLNLAVDFLPGSFGYDGSAGNPGDEGMARILWLDAYVANVDRSWRNTNMLVWHKNLWLIDHGAALYFHHSWMSAEKFAALPYDASDHVFSVAAPAVPALDEELAAAITPALLTQVIGLVPDEWIDDGDRERYFSHLTARLENRSAWLPGGAR</sequence>
<dbReference type="AlphaFoldDB" id="A0A4R2HS51"/>
<reference evidence="2 3" key="1">
    <citation type="journal article" date="2015" name="Stand. Genomic Sci.">
        <title>Genomic Encyclopedia of Bacterial and Archaeal Type Strains, Phase III: the genomes of soil and plant-associated and newly described type strains.</title>
        <authorList>
            <person name="Whitman W.B."/>
            <person name="Woyke T."/>
            <person name="Klenk H.P."/>
            <person name="Zhou Y."/>
            <person name="Lilburn T.G."/>
            <person name="Beck B.J."/>
            <person name="De Vos P."/>
            <person name="Vandamme P."/>
            <person name="Eisen J.A."/>
            <person name="Garrity G."/>
            <person name="Hugenholtz P."/>
            <person name="Kyrpides N.C."/>
        </authorList>
    </citation>
    <scope>NUCLEOTIDE SEQUENCE [LARGE SCALE GENOMIC DNA]</scope>
    <source>
        <strain evidence="2 3">VKM Ac-2572</strain>
    </source>
</reference>
<proteinExistence type="predicted"/>
<dbReference type="Pfam" id="PF20613">
    <property type="entry name" value="HipA_2"/>
    <property type="match status" value="1"/>
</dbReference>